<feature type="transmembrane region" description="Helical" evidence="2">
    <location>
        <begin position="93"/>
        <end position="122"/>
    </location>
</feature>
<dbReference type="AlphaFoldDB" id="K0V1T6"/>
<evidence type="ECO:0000256" key="1">
    <source>
        <dbReference type="SAM" id="MobiDB-lite"/>
    </source>
</evidence>
<dbReference type="eggNOG" id="COG0471">
    <property type="taxonomic scope" value="Bacteria"/>
</dbReference>
<evidence type="ECO:0000313" key="4">
    <source>
        <dbReference type="EMBL" id="EJZ08853.1"/>
    </source>
</evidence>
<feature type="transmembrane region" description="Helical" evidence="2">
    <location>
        <begin position="6"/>
        <end position="36"/>
    </location>
</feature>
<feature type="transmembrane region" description="Helical" evidence="2">
    <location>
        <begin position="357"/>
        <end position="380"/>
    </location>
</feature>
<evidence type="ECO:0000256" key="2">
    <source>
        <dbReference type="SAM" id="Phobius"/>
    </source>
</evidence>
<feature type="compositionally biased region" description="Low complexity" evidence="1">
    <location>
        <begin position="217"/>
        <end position="238"/>
    </location>
</feature>
<keyword evidence="2" id="KW-1133">Transmembrane helix</keyword>
<keyword evidence="5" id="KW-1185">Reference proteome</keyword>
<name>K0V1T6_MYCVA</name>
<feature type="domain" description="Dicarboxylate carrier MatC N-terminal" evidence="3">
    <location>
        <begin position="1"/>
        <end position="149"/>
    </location>
</feature>
<feature type="transmembrane region" description="Helical" evidence="2">
    <location>
        <begin position="319"/>
        <end position="337"/>
    </location>
</feature>
<accession>K0V1T6</accession>
<keyword evidence="2" id="KW-0472">Membrane</keyword>
<feature type="transmembrane region" description="Helical" evidence="2">
    <location>
        <begin position="48"/>
        <end position="70"/>
    </location>
</feature>
<feature type="transmembrane region" description="Helical" evidence="2">
    <location>
        <begin position="176"/>
        <end position="195"/>
    </location>
</feature>
<dbReference type="InterPro" id="IPR030676">
    <property type="entry name" value="CitT-rel"/>
</dbReference>
<feature type="transmembrane region" description="Helical" evidence="2">
    <location>
        <begin position="386"/>
        <end position="408"/>
    </location>
</feature>
<keyword evidence="2" id="KW-0812">Transmembrane</keyword>
<organism evidence="4 5">
    <name type="scientific">Mycolicibacterium vaccae ATCC 25954</name>
    <dbReference type="NCBI Taxonomy" id="1194972"/>
    <lineage>
        <taxon>Bacteria</taxon>
        <taxon>Bacillati</taxon>
        <taxon>Actinomycetota</taxon>
        <taxon>Actinomycetes</taxon>
        <taxon>Mycobacteriales</taxon>
        <taxon>Mycobacteriaceae</taxon>
        <taxon>Mycolicibacterium</taxon>
    </lineage>
</organism>
<dbReference type="EMBL" id="ALQA01000027">
    <property type="protein sequence ID" value="EJZ08853.1"/>
    <property type="molecule type" value="Genomic_DNA"/>
</dbReference>
<feature type="transmembrane region" description="Helical" evidence="2">
    <location>
        <begin position="134"/>
        <end position="156"/>
    </location>
</feature>
<feature type="region of interest" description="Disordered" evidence="1">
    <location>
        <begin position="206"/>
        <end position="241"/>
    </location>
</feature>
<sequence length="465" mass="47534">MPLELIPILALVAMFVAATLLPINMGTLGFVAAFLVGTLAVGMNTDDIIAGFPSDLFLTLVGVTYLFAIAQNNGTVDLMVRGALHFVRGRVAFIPWVMFGITAVLTALGALGPAAVAIIAPIALTFARQYRINALLMGMMVIHGAQAGGFSPISIYGVTVNNIAAKAGLVNSPLTLFLGSLFFNAGIGILLFVFLGGRRLIGRNIHDTHDDTHDDAPTTPDGTGGPAPSAPRSPSGTPVFSGHGTNASAATLVAPPNSPTSPLPRQPVSFNQVLTLVGLGALALFSLILDLDIGFVSMTVAAVLALASPQAQKGAVAQISWSTVLLIGGVLTFVGVLQEAGSVEWVGNGVASIGMPLLVALLLCYLGAIVSAFASSVAILGATIPLAVPLLLAGEIGPVGVIVALAIASTIVDVSPFSTNGALVLANAQGVDRDVFYRQILKYSAIVVAIGPLIAWAVLVVPGWL</sequence>
<dbReference type="PANTHER" id="PTHR42826">
    <property type="entry name" value="DICARBOXYLATE TRANSPORTER 2.1, CHLOROPLASTIC"/>
    <property type="match status" value="1"/>
</dbReference>
<reference evidence="4 5" key="1">
    <citation type="journal article" date="2012" name="J. Bacteriol.">
        <title>Complete Genome Sequence of Mycobacterium vaccae Type Strain ATCC 25954.</title>
        <authorList>
            <person name="Ho Y.S."/>
            <person name="Adroub S.A."/>
            <person name="Abadi M."/>
            <person name="Al Alwan B."/>
            <person name="Alkhateeb R."/>
            <person name="Gao G."/>
            <person name="Ragab A."/>
            <person name="Ali S."/>
            <person name="van Soolingen D."/>
            <person name="Bitter W."/>
            <person name="Pain A."/>
            <person name="Abdallah A.M."/>
        </authorList>
    </citation>
    <scope>NUCLEOTIDE SEQUENCE [LARGE SCALE GENOMIC DNA]</scope>
    <source>
        <strain evidence="4 5">ATCC 25954</strain>
    </source>
</reference>
<dbReference type="HOGENOM" id="CLU_052316_1_0_11"/>
<dbReference type="InterPro" id="IPR009827">
    <property type="entry name" value="MatC_N"/>
</dbReference>
<proteinExistence type="predicted"/>
<dbReference type="PATRIC" id="fig|1194972.3.peg.2814"/>
<gene>
    <name evidence="4" type="ORF">MVAC_14093</name>
</gene>
<protein>
    <submittedName>
        <fullName evidence="4">Dicarboxylate-carrier protein</fullName>
    </submittedName>
</protein>
<feature type="transmembrane region" description="Helical" evidence="2">
    <location>
        <begin position="274"/>
        <end position="307"/>
    </location>
</feature>
<feature type="transmembrane region" description="Helical" evidence="2">
    <location>
        <begin position="443"/>
        <end position="464"/>
    </location>
</feature>
<feature type="compositionally biased region" description="Basic and acidic residues" evidence="1">
    <location>
        <begin position="206"/>
        <end position="216"/>
    </location>
</feature>
<dbReference type="RefSeq" id="WP_003930198.1">
    <property type="nucleotide sequence ID" value="NZ_JH814689.1"/>
</dbReference>
<comment type="caution">
    <text evidence="4">The sequence shown here is derived from an EMBL/GenBank/DDBJ whole genome shotgun (WGS) entry which is preliminary data.</text>
</comment>
<evidence type="ECO:0000313" key="5">
    <source>
        <dbReference type="Proteomes" id="UP000006072"/>
    </source>
</evidence>
<dbReference type="Pfam" id="PF07158">
    <property type="entry name" value="MatC_N"/>
    <property type="match status" value="1"/>
</dbReference>
<evidence type="ECO:0000259" key="3">
    <source>
        <dbReference type="Pfam" id="PF07158"/>
    </source>
</evidence>
<dbReference type="Proteomes" id="UP000006072">
    <property type="component" value="Unassembled WGS sequence"/>
</dbReference>